<reference evidence="2" key="1">
    <citation type="submission" date="2017-09" db="EMBL/GenBank/DDBJ databases">
        <authorList>
            <person name="Varghese N."/>
            <person name="Submissions S."/>
        </authorList>
    </citation>
    <scope>NUCLEOTIDE SEQUENCE [LARGE SCALE GENOMIC DNA]</scope>
    <source>
        <strain evidence="2">CGMCC 1.12641</strain>
    </source>
</reference>
<proteinExistence type="predicted"/>
<evidence type="ECO:0000313" key="2">
    <source>
        <dbReference type="Proteomes" id="UP000219193"/>
    </source>
</evidence>
<dbReference type="RefSeq" id="WP_097055889.1">
    <property type="nucleotide sequence ID" value="NZ_OCMF01000002.1"/>
</dbReference>
<evidence type="ECO:0008006" key="3">
    <source>
        <dbReference type="Google" id="ProtNLM"/>
    </source>
</evidence>
<dbReference type="OrthoDB" id="1271679at2"/>
<keyword evidence="2" id="KW-1185">Reference proteome</keyword>
<dbReference type="Proteomes" id="UP000219193">
    <property type="component" value="Unassembled WGS sequence"/>
</dbReference>
<accession>A0A285X5M9</accession>
<dbReference type="AlphaFoldDB" id="A0A285X5M9"/>
<dbReference type="EMBL" id="OCMF01000002">
    <property type="protein sequence ID" value="SOC80094.1"/>
    <property type="molecule type" value="Genomic_DNA"/>
</dbReference>
<protein>
    <recommendedName>
        <fullName evidence="3">Glyoxalase</fullName>
    </recommendedName>
</protein>
<sequence length="135" mass="15848">MEPRDKNLLDSRPVIESAVITPTTLPHESFQNKTLRPVILLQNDLLLEAFRNYVQKHKNVFYEMNVEKRLNYIENAVQKDIKFRNSLKGMIIGQFTIDEYRFYITNSSALNKRMMNLVREGIQSNIQLLDAQFAV</sequence>
<organism evidence="1 2">
    <name type="scientific">Salinimicrobium sediminis</name>
    <dbReference type="NCBI Taxonomy" id="1343891"/>
    <lineage>
        <taxon>Bacteria</taxon>
        <taxon>Pseudomonadati</taxon>
        <taxon>Bacteroidota</taxon>
        <taxon>Flavobacteriia</taxon>
        <taxon>Flavobacteriales</taxon>
        <taxon>Flavobacteriaceae</taxon>
        <taxon>Salinimicrobium</taxon>
    </lineage>
</organism>
<name>A0A285X5M9_9FLAO</name>
<gene>
    <name evidence="1" type="ORF">SAMN06296241_1639</name>
</gene>
<evidence type="ECO:0000313" key="1">
    <source>
        <dbReference type="EMBL" id="SOC80094.1"/>
    </source>
</evidence>